<comment type="caution">
    <text evidence="3">The sequence shown here is derived from an EMBL/GenBank/DDBJ whole genome shotgun (WGS) entry which is preliminary data.</text>
</comment>
<feature type="compositionally biased region" description="Polar residues" evidence="1">
    <location>
        <begin position="28"/>
        <end position="43"/>
    </location>
</feature>
<feature type="region of interest" description="Disordered" evidence="1">
    <location>
        <begin position="1"/>
        <end position="93"/>
    </location>
</feature>
<keyword evidence="4" id="KW-1185">Reference proteome</keyword>
<name>A0ABS8SRF9_DATST</name>
<dbReference type="PANTHER" id="PTHR10367:SF11">
    <property type="entry name" value="MRNA GUANYLYLTRANSFERASE"/>
    <property type="match status" value="1"/>
</dbReference>
<feature type="compositionally biased region" description="Polar residues" evidence="1">
    <location>
        <begin position="1"/>
        <end position="18"/>
    </location>
</feature>
<feature type="region of interest" description="Disordered" evidence="1">
    <location>
        <begin position="127"/>
        <end position="186"/>
    </location>
</feature>
<evidence type="ECO:0000259" key="2">
    <source>
        <dbReference type="Pfam" id="PF01331"/>
    </source>
</evidence>
<proteinExistence type="predicted"/>
<feature type="region of interest" description="Disordered" evidence="1">
    <location>
        <begin position="263"/>
        <end position="342"/>
    </location>
</feature>
<dbReference type="InterPro" id="IPR051029">
    <property type="entry name" value="mRNA_Capping_Enz/RNA_Phosphat"/>
</dbReference>
<dbReference type="SUPFAM" id="SSF56091">
    <property type="entry name" value="DNA ligase/mRNA capping enzyme, catalytic domain"/>
    <property type="match status" value="1"/>
</dbReference>
<dbReference type="Pfam" id="PF01331">
    <property type="entry name" value="mRNA_cap_enzyme"/>
    <property type="match status" value="1"/>
</dbReference>
<feature type="domain" description="mRNA capping enzyme adenylation" evidence="2">
    <location>
        <begin position="359"/>
        <end position="415"/>
    </location>
</feature>
<evidence type="ECO:0000313" key="4">
    <source>
        <dbReference type="Proteomes" id="UP000823775"/>
    </source>
</evidence>
<dbReference type="EMBL" id="JACEIK010000737">
    <property type="protein sequence ID" value="MCD7461600.1"/>
    <property type="molecule type" value="Genomic_DNA"/>
</dbReference>
<dbReference type="Proteomes" id="UP000823775">
    <property type="component" value="Unassembled WGS sequence"/>
</dbReference>
<dbReference type="Gene3D" id="3.30.1490.430">
    <property type="match status" value="1"/>
</dbReference>
<evidence type="ECO:0000256" key="1">
    <source>
        <dbReference type="SAM" id="MobiDB-lite"/>
    </source>
</evidence>
<feature type="compositionally biased region" description="Basic residues" evidence="1">
    <location>
        <begin position="328"/>
        <end position="342"/>
    </location>
</feature>
<organism evidence="3 4">
    <name type="scientific">Datura stramonium</name>
    <name type="common">Jimsonweed</name>
    <name type="synonym">Common thornapple</name>
    <dbReference type="NCBI Taxonomy" id="4076"/>
    <lineage>
        <taxon>Eukaryota</taxon>
        <taxon>Viridiplantae</taxon>
        <taxon>Streptophyta</taxon>
        <taxon>Embryophyta</taxon>
        <taxon>Tracheophyta</taxon>
        <taxon>Spermatophyta</taxon>
        <taxon>Magnoliopsida</taxon>
        <taxon>eudicotyledons</taxon>
        <taxon>Gunneridae</taxon>
        <taxon>Pentapetalae</taxon>
        <taxon>asterids</taxon>
        <taxon>lamiids</taxon>
        <taxon>Solanales</taxon>
        <taxon>Solanaceae</taxon>
        <taxon>Solanoideae</taxon>
        <taxon>Datureae</taxon>
        <taxon>Datura</taxon>
    </lineage>
</organism>
<accession>A0ABS8SRF9</accession>
<sequence length="456" mass="48672">MQSVTGKGPDSQETSSDQIDGHGDSDSKLNGQQSDVHTPSPKVQGSEGALKKPGSSNRYDKAGGGDAEVTAVSPVVTKAGTDVPHKDGSDFSSENLFEGALTESKDGTSNILQSEAKIIEGFITALGAREKDVGEESPSAEGRRPGSVSDCPFIHDSGEPSSKEALPIVASPKWDGTPTQPDMDIPVTSAPLEIAAGVSSPPNDDEVPIHLVFKRKSCTASRPAVQRSVGTSGGPATRGTVKKSLDLILEDSRQNTLKRRRVTRQTVLDEESPSSPIVDLDCGTPFQPTDESSKTEKKAHFGGGISKKGKKPSVVGKSTEGPGAPVVRSKRKHVIAKSSKGKRPVTVTVGDDVKARVANIKKQKVRRKDFYVLSEASKLIKYLMPSLPHSVDGLIFQAWGATYVPQEHDGCLKWKHPRTNTVGFLFEVGVDGSSLLYLQEQENKKLIEGCRVIFKG</sequence>
<gene>
    <name evidence="3" type="ORF">HAX54_046568</name>
</gene>
<dbReference type="InterPro" id="IPR001339">
    <property type="entry name" value="mRNA_cap_enzyme_adenylation"/>
</dbReference>
<protein>
    <recommendedName>
        <fullName evidence="2">mRNA capping enzyme adenylation domain-containing protein</fullName>
    </recommendedName>
</protein>
<dbReference type="PANTHER" id="PTHR10367">
    <property type="entry name" value="MRNA-CAPPING ENZYME"/>
    <property type="match status" value="1"/>
</dbReference>
<reference evidence="3 4" key="1">
    <citation type="journal article" date="2021" name="BMC Genomics">
        <title>Datura genome reveals duplications of psychoactive alkaloid biosynthetic genes and high mutation rate following tissue culture.</title>
        <authorList>
            <person name="Rajewski A."/>
            <person name="Carter-House D."/>
            <person name="Stajich J."/>
            <person name="Litt A."/>
        </authorList>
    </citation>
    <scope>NUCLEOTIDE SEQUENCE [LARGE SCALE GENOMIC DNA]</scope>
    <source>
        <strain evidence="3">AR-01</strain>
    </source>
</reference>
<evidence type="ECO:0000313" key="3">
    <source>
        <dbReference type="EMBL" id="MCD7461600.1"/>
    </source>
</evidence>